<dbReference type="InterPro" id="IPR021416">
    <property type="entry name" value="DUF3048_N"/>
</dbReference>
<dbReference type="PATRIC" id="fig|1235802.3.peg.558"/>
<evidence type="ECO:0000259" key="2">
    <source>
        <dbReference type="Pfam" id="PF11258"/>
    </source>
</evidence>
<protein>
    <recommendedName>
        <fullName evidence="6">DUF3048 domain-containing protein</fullName>
    </recommendedName>
</protein>
<name>N2BF76_9FIRM</name>
<dbReference type="Proteomes" id="UP000012589">
    <property type="component" value="Unassembled WGS sequence"/>
</dbReference>
<dbReference type="InterPro" id="IPR035328">
    <property type="entry name" value="DUF3048_C"/>
</dbReference>
<feature type="region of interest" description="Disordered" evidence="1">
    <location>
        <begin position="53"/>
        <end position="79"/>
    </location>
</feature>
<accession>N2BF76</accession>
<feature type="compositionally biased region" description="Acidic residues" evidence="1">
    <location>
        <begin position="70"/>
        <end position="79"/>
    </location>
</feature>
<dbReference type="Pfam" id="PF11258">
    <property type="entry name" value="DUF3048"/>
    <property type="match status" value="1"/>
</dbReference>
<dbReference type="InterPro" id="IPR023158">
    <property type="entry name" value="YerB-like_sf"/>
</dbReference>
<dbReference type="Gene3D" id="3.50.90.10">
    <property type="entry name" value="YerB-like"/>
    <property type="match status" value="1"/>
</dbReference>
<evidence type="ECO:0000313" key="4">
    <source>
        <dbReference type="EMBL" id="EMZ37045.1"/>
    </source>
</evidence>
<sequence length="411" mass="46142">MEKEWSYDTVRSESEHIRKKRSGMCAGKLKCKVMLGMLAAAGAGMLLSGCGKKKEETLPEPEPQTVVEDTTPEEDETPDTLIEEETQIEEEDLHEGEAKSYLTGEWVNEKLAKRRPISCMIGNTDSALPQYGIGQAQIIYEAPVEGGLTRLMGIFQDYKDIQKLGSVRSSRLYYAYYSMGFDAIYLHYGQASYAQGFLESGQIDDLNGLDYAVDQAVIYRDSSKRAPHNAYATGEGLVAGVKLKNYEKNYKDDFKGHYQFAPDEEPTVLSGSTCQDAAVVQPGYLINKPYFEYNPQDGLYYRYQYGAKHVDGNDSSQLAVKNILIQNSGVRTLDDKGYLEIATTGEGTGWYITDGKAIDLTWKRTDNFSPTRYYDKDGREIVLNQGKTWVCITDNSHLDRVHIYADAAQMQ</sequence>
<dbReference type="SUPFAM" id="SSF159774">
    <property type="entry name" value="YerB-like"/>
    <property type="match status" value="1"/>
</dbReference>
<feature type="domain" description="DUF3048" evidence="3">
    <location>
        <begin position="287"/>
        <end position="390"/>
    </location>
</feature>
<dbReference type="EMBL" id="AQFT01000015">
    <property type="protein sequence ID" value="EMZ37045.1"/>
    <property type="molecule type" value="Genomic_DNA"/>
</dbReference>
<comment type="caution">
    <text evidence="4">The sequence shown here is derived from an EMBL/GenBank/DDBJ whole genome shotgun (WGS) entry which is preliminary data.</text>
</comment>
<evidence type="ECO:0008006" key="6">
    <source>
        <dbReference type="Google" id="ProtNLM"/>
    </source>
</evidence>
<proteinExistence type="predicted"/>
<evidence type="ECO:0000259" key="3">
    <source>
        <dbReference type="Pfam" id="PF17479"/>
    </source>
</evidence>
<organism evidence="4 5">
    <name type="scientific">Eubacterium plexicaudatum ASF492</name>
    <dbReference type="NCBI Taxonomy" id="1235802"/>
    <lineage>
        <taxon>Bacteria</taxon>
        <taxon>Bacillati</taxon>
        <taxon>Bacillota</taxon>
        <taxon>Clostridia</taxon>
        <taxon>Eubacteriales</taxon>
        <taxon>Eubacteriaceae</taxon>
        <taxon>Eubacterium</taxon>
    </lineage>
</organism>
<dbReference type="eggNOG" id="COG1470">
    <property type="taxonomic scope" value="Bacteria"/>
</dbReference>
<dbReference type="HOGENOM" id="CLU_045984_2_0_9"/>
<evidence type="ECO:0000256" key="1">
    <source>
        <dbReference type="SAM" id="MobiDB-lite"/>
    </source>
</evidence>
<keyword evidence="5" id="KW-1185">Reference proteome</keyword>
<dbReference type="STRING" id="1235802.C823_00533"/>
<dbReference type="Pfam" id="PF17479">
    <property type="entry name" value="DUF3048_C"/>
    <property type="match status" value="1"/>
</dbReference>
<dbReference type="AlphaFoldDB" id="N2BF76"/>
<evidence type="ECO:0000313" key="5">
    <source>
        <dbReference type="Proteomes" id="UP000012589"/>
    </source>
</evidence>
<feature type="domain" description="DUF3048" evidence="2">
    <location>
        <begin position="102"/>
        <end position="246"/>
    </location>
</feature>
<reference evidence="4 5" key="1">
    <citation type="journal article" date="2014" name="Genome Announc.">
        <title>Draft genome sequences of the altered schaedler flora, a defined bacterial community from gnotobiotic mice.</title>
        <authorList>
            <person name="Wannemuehler M.J."/>
            <person name="Overstreet A.M."/>
            <person name="Ward D.V."/>
            <person name="Phillips G.J."/>
        </authorList>
    </citation>
    <scope>NUCLEOTIDE SEQUENCE [LARGE SCALE GENOMIC DNA]</scope>
    <source>
        <strain evidence="4 5">ASF492</strain>
    </source>
</reference>
<gene>
    <name evidence="4" type="ORF">C823_00533</name>
</gene>